<feature type="chain" id="PRO_5035428204" evidence="2">
    <location>
        <begin position="23"/>
        <end position="340"/>
    </location>
</feature>
<dbReference type="PANTHER" id="PTHR34618:SF4">
    <property type="entry name" value="CAS1"/>
    <property type="match status" value="1"/>
</dbReference>
<dbReference type="AlphaFoldDB" id="A0A8K0RFZ7"/>
<dbReference type="PANTHER" id="PTHR34618">
    <property type="entry name" value="SURFACE PROTEIN MAS1, PUTATIVE-RELATED"/>
    <property type="match status" value="1"/>
</dbReference>
<name>A0A8K0RFZ7_9PLEO</name>
<organism evidence="3 4">
    <name type="scientific">Paraphoma chrysanthemicola</name>
    <dbReference type="NCBI Taxonomy" id="798071"/>
    <lineage>
        <taxon>Eukaryota</taxon>
        <taxon>Fungi</taxon>
        <taxon>Dikarya</taxon>
        <taxon>Ascomycota</taxon>
        <taxon>Pezizomycotina</taxon>
        <taxon>Dothideomycetes</taxon>
        <taxon>Pleosporomycetidae</taxon>
        <taxon>Pleosporales</taxon>
        <taxon>Pleosporineae</taxon>
        <taxon>Phaeosphaeriaceae</taxon>
        <taxon>Paraphoma</taxon>
    </lineage>
</organism>
<feature type="region of interest" description="Disordered" evidence="1">
    <location>
        <begin position="35"/>
        <end position="60"/>
    </location>
</feature>
<feature type="compositionally biased region" description="Polar residues" evidence="1">
    <location>
        <begin position="318"/>
        <end position="328"/>
    </location>
</feature>
<dbReference type="OrthoDB" id="3241054at2759"/>
<evidence type="ECO:0000313" key="3">
    <source>
        <dbReference type="EMBL" id="KAH7092351.1"/>
    </source>
</evidence>
<proteinExistence type="predicted"/>
<keyword evidence="4" id="KW-1185">Reference proteome</keyword>
<accession>A0A8K0RFZ7</accession>
<comment type="caution">
    <text evidence="3">The sequence shown here is derived from an EMBL/GenBank/DDBJ whole genome shotgun (WGS) entry which is preliminary data.</text>
</comment>
<dbReference type="EMBL" id="JAGMVJ010000003">
    <property type="protein sequence ID" value="KAH7092351.1"/>
    <property type="molecule type" value="Genomic_DNA"/>
</dbReference>
<dbReference type="Proteomes" id="UP000813461">
    <property type="component" value="Unassembled WGS sequence"/>
</dbReference>
<keyword evidence="2" id="KW-0732">Signal</keyword>
<reference evidence="3" key="1">
    <citation type="journal article" date="2021" name="Nat. Commun.">
        <title>Genetic determinants of endophytism in the Arabidopsis root mycobiome.</title>
        <authorList>
            <person name="Mesny F."/>
            <person name="Miyauchi S."/>
            <person name="Thiergart T."/>
            <person name="Pickel B."/>
            <person name="Atanasova L."/>
            <person name="Karlsson M."/>
            <person name="Huettel B."/>
            <person name="Barry K.W."/>
            <person name="Haridas S."/>
            <person name="Chen C."/>
            <person name="Bauer D."/>
            <person name="Andreopoulos W."/>
            <person name="Pangilinan J."/>
            <person name="LaButti K."/>
            <person name="Riley R."/>
            <person name="Lipzen A."/>
            <person name="Clum A."/>
            <person name="Drula E."/>
            <person name="Henrissat B."/>
            <person name="Kohler A."/>
            <person name="Grigoriev I.V."/>
            <person name="Martin F.M."/>
            <person name="Hacquard S."/>
        </authorList>
    </citation>
    <scope>NUCLEOTIDE SEQUENCE</scope>
    <source>
        <strain evidence="3">MPI-SDFR-AT-0120</strain>
    </source>
</reference>
<gene>
    <name evidence="3" type="ORF">FB567DRAFT_517049</name>
</gene>
<evidence type="ECO:0000256" key="1">
    <source>
        <dbReference type="SAM" id="MobiDB-lite"/>
    </source>
</evidence>
<feature type="signal peptide" evidence="2">
    <location>
        <begin position="1"/>
        <end position="22"/>
    </location>
</feature>
<feature type="compositionally biased region" description="Acidic residues" evidence="1">
    <location>
        <begin position="329"/>
        <end position="340"/>
    </location>
</feature>
<feature type="region of interest" description="Disordered" evidence="1">
    <location>
        <begin position="307"/>
        <end position="340"/>
    </location>
</feature>
<sequence>MYFTKSSVVAFSLLASSSLVAGHGAIIGATGDAGGQGSAIGVDPATPRDGTGRNPFQQDSTRFRGDAAATCGETLGGGDNAIDAGTAQVMQLNGGTLPQVSAGGQIMMTVHQVNSDGAGPYKCMIDATGTGTNWQPITVTQNLQGNDRGRNRDTQMQDLPLTAAIPAGQTCTGTVAGQSNVCMVRCENPARAGPFGGCVPVQMAGAAAAAPAAAAPAAAAPAAAAPVAGAQNAAAPVAPIANTGTQNAAAPAAGAALPAQNAGTANQAAPIANTGAALPAQNAPAQAAPLANTGATTGATTPVAPVAGAAARKREALRNSTPQPALTNDDQEEEVDLVDF</sequence>
<protein>
    <submittedName>
        <fullName evidence="3">Uncharacterized protein</fullName>
    </submittedName>
</protein>
<dbReference type="Pfam" id="PF11327">
    <property type="entry name" value="Egh16-like"/>
    <property type="match status" value="1"/>
</dbReference>
<dbReference type="InterPro" id="IPR021476">
    <property type="entry name" value="Egh16-like"/>
</dbReference>
<evidence type="ECO:0000256" key="2">
    <source>
        <dbReference type="SAM" id="SignalP"/>
    </source>
</evidence>
<evidence type="ECO:0000313" key="4">
    <source>
        <dbReference type="Proteomes" id="UP000813461"/>
    </source>
</evidence>